<protein>
    <submittedName>
        <fullName evidence="2">Uncharacterized protein</fullName>
    </submittedName>
</protein>
<dbReference type="Proteomes" id="UP000315295">
    <property type="component" value="Unassembled WGS sequence"/>
</dbReference>
<organism evidence="2 3">
    <name type="scientific">Malus baccata</name>
    <name type="common">Siberian crab apple</name>
    <name type="synonym">Pyrus baccata</name>
    <dbReference type="NCBI Taxonomy" id="106549"/>
    <lineage>
        <taxon>Eukaryota</taxon>
        <taxon>Viridiplantae</taxon>
        <taxon>Streptophyta</taxon>
        <taxon>Embryophyta</taxon>
        <taxon>Tracheophyta</taxon>
        <taxon>Spermatophyta</taxon>
        <taxon>Magnoliopsida</taxon>
        <taxon>eudicotyledons</taxon>
        <taxon>Gunneridae</taxon>
        <taxon>Pentapetalae</taxon>
        <taxon>rosids</taxon>
        <taxon>fabids</taxon>
        <taxon>Rosales</taxon>
        <taxon>Rosaceae</taxon>
        <taxon>Amygdaloideae</taxon>
        <taxon>Maleae</taxon>
        <taxon>Malus</taxon>
    </lineage>
</organism>
<proteinExistence type="predicted"/>
<dbReference type="EMBL" id="VIEB01000031">
    <property type="protein sequence ID" value="TQE11289.1"/>
    <property type="molecule type" value="Genomic_DNA"/>
</dbReference>
<sequence length="59" mass="6509">MLEHFDGDGKQTSEWLKEGDEGEVVVAVTGNHQVASHRSEGEGVERRRAEDGMGENKVK</sequence>
<feature type="compositionally biased region" description="Basic and acidic residues" evidence="1">
    <location>
        <begin position="1"/>
        <end position="19"/>
    </location>
</feature>
<feature type="region of interest" description="Disordered" evidence="1">
    <location>
        <begin position="1"/>
        <end position="20"/>
    </location>
</feature>
<gene>
    <name evidence="2" type="ORF">C1H46_003023</name>
</gene>
<evidence type="ECO:0000313" key="3">
    <source>
        <dbReference type="Proteomes" id="UP000315295"/>
    </source>
</evidence>
<comment type="caution">
    <text evidence="2">The sequence shown here is derived from an EMBL/GenBank/DDBJ whole genome shotgun (WGS) entry which is preliminary data.</text>
</comment>
<evidence type="ECO:0000313" key="2">
    <source>
        <dbReference type="EMBL" id="TQE11289.1"/>
    </source>
</evidence>
<evidence type="ECO:0000256" key="1">
    <source>
        <dbReference type="SAM" id="MobiDB-lite"/>
    </source>
</evidence>
<accession>A0A540NJT2</accession>
<name>A0A540NJT2_MALBA</name>
<feature type="compositionally biased region" description="Basic and acidic residues" evidence="1">
    <location>
        <begin position="37"/>
        <end position="59"/>
    </location>
</feature>
<reference evidence="2 3" key="1">
    <citation type="journal article" date="2019" name="G3 (Bethesda)">
        <title>Sequencing of a Wild Apple (Malus baccata) Genome Unravels the Differences Between Cultivated and Wild Apple Species Regarding Disease Resistance and Cold Tolerance.</title>
        <authorList>
            <person name="Chen X."/>
        </authorList>
    </citation>
    <scope>NUCLEOTIDE SEQUENCE [LARGE SCALE GENOMIC DNA]</scope>
    <source>
        <strain evidence="3">cv. Shandingzi</strain>
        <tissue evidence="2">Leaves</tissue>
    </source>
</reference>
<dbReference type="AlphaFoldDB" id="A0A540NJT2"/>
<keyword evidence="3" id="KW-1185">Reference proteome</keyword>
<feature type="region of interest" description="Disordered" evidence="1">
    <location>
        <begin position="30"/>
        <end position="59"/>
    </location>
</feature>